<name>A0AAQ3RQM4_VIGMU</name>
<sequence>MELKVKEPPNGQFHRWPAKCEEKTLSDNQTTAAERWHDLRETAGRHKCDGGRLSTGLGPIFCDGLWLSVVGNWGNWDKGSKLKLKVIKGGGSSSKDQGWVWWGSSLLSLFFEEDVKGVLLLFVDMQKEGNPYLPLWTKICDENCEHYEELRKAFLGMLQNGIEDAGCNFFKWCTDVGSEDSGHYVKSEGKKETLVNNEELETNGKNQRVSFQNGSTAALWP</sequence>
<proteinExistence type="predicted"/>
<dbReference type="Proteomes" id="UP001374535">
    <property type="component" value="Chromosome 7"/>
</dbReference>
<gene>
    <name evidence="1" type="ORF">V8G54_023748</name>
</gene>
<dbReference type="EMBL" id="CP144694">
    <property type="protein sequence ID" value="WVZ02942.1"/>
    <property type="molecule type" value="Genomic_DNA"/>
</dbReference>
<accession>A0AAQ3RQM4</accession>
<reference evidence="1 2" key="1">
    <citation type="journal article" date="2023" name="Life. Sci Alliance">
        <title>Evolutionary insights into 3D genome organization and epigenetic landscape of Vigna mungo.</title>
        <authorList>
            <person name="Junaid A."/>
            <person name="Singh B."/>
            <person name="Bhatia S."/>
        </authorList>
    </citation>
    <scope>NUCLEOTIDE SEQUENCE [LARGE SCALE GENOMIC DNA]</scope>
    <source>
        <strain evidence="1">Urdbean</strain>
    </source>
</reference>
<keyword evidence="2" id="KW-1185">Reference proteome</keyword>
<evidence type="ECO:0000313" key="2">
    <source>
        <dbReference type="Proteomes" id="UP001374535"/>
    </source>
</evidence>
<evidence type="ECO:0000313" key="1">
    <source>
        <dbReference type="EMBL" id="WVZ02942.1"/>
    </source>
</evidence>
<protein>
    <submittedName>
        <fullName evidence="1">Uncharacterized protein</fullName>
    </submittedName>
</protein>
<organism evidence="1 2">
    <name type="scientific">Vigna mungo</name>
    <name type="common">Black gram</name>
    <name type="synonym">Phaseolus mungo</name>
    <dbReference type="NCBI Taxonomy" id="3915"/>
    <lineage>
        <taxon>Eukaryota</taxon>
        <taxon>Viridiplantae</taxon>
        <taxon>Streptophyta</taxon>
        <taxon>Embryophyta</taxon>
        <taxon>Tracheophyta</taxon>
        <taxon>Spermatophyta</taxon>
        <taxon>Magnoliopsida</taxon>
        <taxon>eudicotyledons</taxon>
        <taxon>Gunneridae</taxon>
        <taxon>Pentapetalae</taxon>
        <taxon>rosids</taxon>
        <taxon>fabids</taxon>
        <taxon>Fabales</taxon>
        <taxon>Fabaceae</taxon>
        <taxon>Papilionoideae</taxon>
        <taxon>50 kb inversion clade</taxon>
        <taxon>NPAAA clade</taxon>
        <taxon>indigoferoid/millettioid clade</taxon>
        <taxon>Phaseoleae</taxon>
        <taxon>Vigna</taxon>
    </lineage>
</organism>
<dbReference type="AlphaFoldDB" id="A0AAQ3RQM4"/>